<evidence type="ECO:0000256" key="7">
    <source>
        <dbReference type="ARBA" id="ARBA00022779"/>
    </source>
</evidence>
<keyword evidence="5 10" id="KW-0145">Chemotaxis</keyword>
<evidence type="ECO:0000256" key="9">
    <source>
        <dbReference type="ARBA" id="ARBA00023136"/>
    </source>
</evidence>
<evidence type="ECO:0000256" key="2">
    <source>
        <dbReference type="ARBA" id="ARBA00004162"/>
    </source>
</evidence>
<keyword evidence="4" id="KW-1003">Cell membrane</keyword>
<keyword evidence="12" id="KW-0966">Cell projection</keyword>
<dbReference type="PANTHER" id="PTHR35091:SF2">
    <property type="entry name" value="FLAGELLAR PROTEIN FLIL"/>
    <property type="match status" value="1"/>
</dbReference>
<gene>
    <name evidence="12" type="ORF">SAMN04488068_0147</name>
</gene>
<dbReference type="AlphaFoldDB" id="A0A1M5JQN3"/>
<organism evidence="12 13">
    <name type="scientific">Hydrocarboniphaga daqingensis</name>
    <dbReference type="NCBI Taxonomy" id="490188"/>
    <lineage>
        <taxon>Bacteria</taxon>
        <taxon>Pseudomonadati</taxon>
        <taxon>Pseudomonadota</taxon>
        <taxon>Gammaproteobacteria</taxon>
        <taxon>Nevskiales</taxon>
        <taxon>Nevskiaceae</taxon>
        <taxon>Hydrocarboniphaga</taxon>
    </lineage>
</organism>
<keyword evidence="12" id="KW-0969">Cilium</keyword>
<dbReference type="PANTHER" id="PTHR35091">
    <property type="entry name" value="FLAGELLAR PROTEIN FLIL"/>
    <property type="match status" value="1"/>
</dbReference>
<dbReference type="Proteomes" id="UP000199758">
    <property type="component" value="Unassembled WGS sequence"/>
</dbReference>
<evidence type="ECO:0000256" key="1">
    <source>
        <dbReference type="ARBA" id="ARBA00002254"/>
    </source>
</evidence>
<dbReference type="InterPro" id="IPR005503">
    <property type="entry name" value="FliL"/>
</dbReference>
<evidence type="ECO:0000313" key="12">
    <source>
        <dbReference type="EMBL" id="SHG42892.1"/>
    </source>
</evidence>
<dbReference type="GO" id="GO:0071978">
    <property type="term" value="P:bacterial-type flagellum-dependent swarming motility"/>
    <property type="evidence" value="ECO:0007669"/>
    <property type="project" value="TreeGrafter"/>
</dbReference>
<keyword evidence="6 10" id="KW-0812">Transmembrane</keyword>
<keyword evidence="8 10" id="KW-1133">Transmembrane helix</keyword>
<evidence type="ECO:0000256" key="8">
    <source>
        <dbReference type="ARBA" id="ARBA00022989"/>
    </source>
</evidence>
<evidence type="ECO:0000256" key="4">
    <source>
        <dbReference type="ARBA" id="ARBA00022475"/>
    </source>
</evidence>
<dbReference type="STRING" id="490188.SAMN04488068_0147"/>
<comment type="subcellular location">
    <subcellularLocation>
        <location evidence="10">Cell inner membrane</location>
    </subcellularLocation>
    <subcellularLocation>
        <location evidence="2">Cell membrane</location>
        <topology evidence="2">Single-pass membrane protein</topology>
    </subcellularLocation>
</comment>
<dbReference type="GO" id="GO:0005886">
    <property type="term" value="C:plasma membrane"/>
    <property type="evidence" value="ECO:0007669"/>
    <property type="project" value="UniProtKB-SubCell"/>
</dbReference>
<dbReference type="GO" id="GO:0009425">
    <property type="term" value="C:bacterial-type flagellum basal body"/>
    <property type="evidence" value="ECO:0007669"/>
    <property type="project" value="InterPro"/>
</dbReference>
<evidence type="ECO:0000256" key="3">
    <source>
        <dbReference type="ARBA" id="ARBA00008281"/>
    </source>
</evidence>
<evidence type="ECO:0000256" key="10">
    <source>
        <dbReference type="RuleBase" id="RU364125"/>
    </source>
</evidence>
<keyword evidence="7 10" id="KW-0283">Flagellar rotation</keyword>
<evidence type="ECO:0000256" key="5">
    <source>
        <dbReference type="ARBA" id="ARBA00022500"/>
    </source>
</evidence>
<keyword evidence="9 10" id="KW-0472">Membrane</keyword>
<keyword evidence="12" id="KW-0282">Flagellum</keyword>
<feature type="region of interest" description="Disordered" evidence="11">
    <location>
        <begin position="51"/>
        <end position="77"/>
    </location>
</feature>
<reference evidence="12 13" key="1">
    <citation type="submission" date="2016-11" db="EMBL/GenBank/DDBJ databases">
        <authorList>
            <person name="Jaros S."/>
            <person name="Januszkiewicz K."/>
            <person name="Wedrychowicz H."/>
        </authorList>
    </citation>
    <scope>NUCLEOTIDE SEQUENCE [LARGE SCALE GENOMIC DNA]</scope>
    <source>
        <strain evidence="12 13">CGMCC 1.7049</strain>
    </source>
</reference>
<dbReference type="GO" id="GO:0006935">
    <property type="term" value="P:chemotaxis"/>
    <property type="evidence" value="ECO:0007669"/>
    <property type="project" value="UniProtKB-KW"/>
</dbReference>
<sequence length="185" mass="19231">MATAAAPAPAAAEPKKKGMLIPMLLCTVVAAAAAGGGMYFFAKKSGSAPAAAGEHGAPAKADEHGGGHGGGHGDAGPAAGAAQYLPISPAIVVNLDDNVTMRYLSVDMELMSRTSAGVEAAKLHMPRIRNTLMMLFTQQRYDDIVSRDGKETLQKRSLEAVQGVLKEETGDPQVSGLYFTNFVMQ</sequence>
<proteinExistence type="inferred from homology"/>
<dbReference type="RefSeq" id="WP_072892738.1">
    <property type="nucleotide sequence ID" value="NZ_FQWZ01000001.1"/>
</dbReference>
<feature type="transmembrane region" description="Helical" evidence="10">
    <location>
        <begin position="20"/>
        <end position="42"/>
    </location>
</feature>
<evidence type="ECO:0000313" key="13">
    <source>
        <dbReference type="Proteomes" id="UP000199758"/>
    </source>
</evidence>
<accession>A0A1M5JQN3</accession>
<comment type="similarity">
    <text evidence="3 10">Belongs to the FliL family.</text>
</comment>
<evidence type="ECO:0000256" key="6">
    <source>
        <dbReference type="ARBA" id="ARBA00022692"/>
    </source>
</evidence>
<name>A0A1M5JQN3_9GAMM</name>
<comment type="function">
    <text evidence="1 10">Controls the rotational direction of flagella during chemotaxis.</text>
</comment>
<dbReference type="OrthoDB" id="5616092at2"/>
<evidence type="ECO:0000256" key="11">
    <source>
        <dbReference type="SAM" id="MobiDB-lite"/>
    </source>
</evidence>
<dbReference type="EMBL" id="FQWZ01000001">
    <property type="protein sequence ID" value="SHG42892.1"/>
    <property type="molecule type" value="Genomic_DNA"/>
</dbReference>
<keyword evidence="10" id="KW-0997">Cell inner membrane</keyword>
<protein>
    <recommendedName>
        <fullName evidence="10">Flagellar protein FliL</fullName>
    </recommendedName>
</protein>
<dbReference type="Pfam" id="PF03748">
    <property type="entry name" value="FliL"/>
    <property type="match status" value="1"/>
</dbReference>
<keyword evidence="13" id="KW-1185">Reference proteome</keyword>